<dbReference type="InterPro" id="IPR027417">
    <property type="entry name" value="P-loop_NTPase"/>
</dbReference>
<dbReference type="InterPro" id="IPR007111">
    <property type="entry name" value="NACHT_NTPase"/>
</dbReference>
<dbReference type="InterPro" id="IPR024983">
    <property type="entry name" value="CHAT_dom"/>
</dbReference>
<dbReference type="SUPFAM" id="SSF48452">
    <property type="entry name" value="TPR-like"/>
    <property type="match status" value="1"/>
</dbReference>
<organism evidence="4 5">
    <name type="scientific">Fusarium pseudoanthophilum</name>
    <dbReference type="NCBI Taxonomy" id="48495"/>
    <lineage>
        <taxon>Eukaryota</taxon>
        <taxon>Fungi</taxon>
        <taxon>Dikarya</taxon>
        <taxon>Ascomycota</taxon>
        <taxon>Pezizomycotina</taxon>
        <taxon>Sordariomycetes</taxon>
        <taxon>Hypocreomycetidae</taxon>
        <taxon>Hypocreales</taxon>
        <taxon>Nectriaceae</taxon>
        <taxon>Fusarium</taxon>
        <taxon>Fusarium fujikuroi species complex</taxon>
    </lineage>
</organism>
<dbReference type="Gene3D" id="1.25.40.10">
    <property type="entry name" value="Tetratricopeptide repeat domain"/>
    <property type="match status" value="1"/>
</dbReference>
<accession>A0A8H5V1B5</accession>
<dbReference type="EMBL" id="JAAOAR010000054">
    <property type="protein sequence ID" value="KAF5605105.1"/>
    <property type="molecule type" value="Genomic_DNA"/>
</dbReference>
<comment type="caution">
    <text evidence="4">The sequence shown here is derived from an EMBL/GenBank/DDBJ whole genome shotgun (WGS) entry which is preliminary data.</text>
</comment>
<dbReference type="InterPro" id="IPR054471">
    <property type="entry name" value="GPIID_WHD"/>
</dbReference>
<evidence type="ECO:0000313" key="5">
    <source>
        <dbReference type="Proteomes" id="UP000544095"/>
    </source>
</evidence>
<proteinExistence type="predicted"/>
<feature type="region of interest" description="Disordered" evidence="2">
    <location>
        <begin position="1205"/>
        <end position="1225"/>
    </location>
</feature>
<keyword evidence="1" id="KW-0677">Repeat</keyword>
<keyword evidence="5" id="KW-1185">Reference proteome</keyword>
<evidence type="ECO:0000259" key="3">
    <source>
        <dbReference type="PROSITE" id="PS50837"/>
    </source>
</evidence>
<gene>
    <name evidence="4" type="ORF">FPANT_1282</name>
</gene>
<sequence>MESLQSNPVQSLETATHNNEARISILTDRIKQLKEQFTTTEHIQYFNQSLEMRREILALTPPEDHQNRALQSHLLSNELSDRFAETDDLNDMEEAIELGIQALDLTPEGDPRRIVFLRRLEFLFEEKYTETEDLADLDEVIRYQRLSIEATESDNSSLMPARLIVLGKKLDMRAEVTGEISDLNESIETFRQVVELMPESQLAKKSLMQTLYSRYTWTGEVQDLEECVGIHRQITTDPTDTNMSKVDWMMTRANYLCILHERTEDEKYLEEAFSVADEALTLVPDIKWKPKWLRCLGRLFGCQYLKTEGMADLEEAIRLERLALKLMPNGDEAGFTLTNLGNRLGDKYLRTDDVTDIDEAIECARKSLDMEPEKPERLFNLAIKLGDRFSSTEDLDDVDEAIELERKAIQITPLDHSERADYLYILSDQLGDRYEHIGDLADLKEAIQNAEEALGLMSQDHALRAAWLNGLATCYLNLYTATGDEQYLESSIKQYELALYHEASATEDRITAGQMILSNSSDNQQLYDTAKVAVGLIPKLVSWSHENHDRQYVLSKVVGLASDAAAAALQAGQSPMTALQLLEQGRGIIGASLQDMRSDVQDLAREHPSLAEKYRTLQAELDQRAEHVDGVRRLHALPYGRKICGASERGPVVVINVSKLRCDALIVSDSQVRALKLSGITLEELERKVKPWSLATSQTLEWLWDTIMSPILSMLGFTDTPTTGKWPHVWWIPTGPLVQLPLHAAGYHKQRGSEAVLDRVISSYGSSIRNIIRGRRDSSQSSNSNQALLVAMEHTPGHDTLSFANEEADLINGMVRSMKLESIMPTRTKKEVIRYLSDCTIFHFAGHGLAHTEDPSKSCLLLEDWEKDSLQVSDPLDLNLGQRAPFLAYLSACGTGQIKDETSFDENINLISAFQIAGFRHVIGTLWNVQDDLSVEMAKMTYQELLDSDISDESICQGLHKATRELRRRWIERHERIKIRRSQGFDGKDAVTNPLLRSHRDASLIGTMIPYKSSYLSRSGPSTGSGSQSDGSAAVTKLKDAVAHFQAMLTDDDRMRLQGLKKLPHDAQSIIAFTAELDRQRDGNQRGKSIASRLTSFLQIIQQFTPIIDTYIQSNPDISALIWGSIKLTFMILFQNSTRLNDSVCEFHTSVILCCEKVVRLIRQSTFTNQVWRSITSSFQTEIRSEIEKVKEKAENAQSEIELAKAQADHQEQQQQAKERREASDYRQQLSKWATKYSAAMKDIQHLKNKHAKDKKRSKLVHELTSYNSMTTFNSMRNKRHMGTAEWCFSTTEYQQWVNANRTAVLHITGKIGSGKTILASSIIEQLCSSPKPRQFTSFFFLRFDEGKSLSVSTVIRSCLQQLLVSPWIEGLDITAMSELDDSLNQAASSLFSDDSLRLPFITAAKNLDDWFIIIDGLDEIDGARYVGILEFLREVFDQLPESHRIKLLLSSRETCSNHIDRILPQTTRLRTGLGPTSSDIKLYAEDLIRSKIGTNDLIVSDADLVEEIITVIHRKEGGMFLWAFLTIEDICSRKSDKDIRQALENIPADLPAAFDRTLGRIAAMKNNTAMVKKIFILVQGSIEPLTLGQLREALSVEIGQHTLDNDDLISGIDRLPTWCQNLICVEDSATVHLSHHSIQQYLLSPDSGDFKDFHLNADKCDSFMGELCVTYISLDNFQRAVMPAKSSADSLHMDIDIGGVAEQTMRTAVGGSLGSFIGRLTREAVTAQHHTNIHPARSNGTTLRFRLFPGVILFLFEAPKSIPFSNMPPITGIDIVFQSIRMIMRLHGDH</sequence>
<feature type="domain" description="NACHT" evidence="3">
    <location>
        <begin position="1304"/>
        <end position="1453"/>
    </location>
</feature>
<feature type="compositionally biased region" description="Basic and acidic residues" evidence="2">
    <location>
        <begin position="1207"/>
        <end position="1225"/>
    </location>
</feature>
<name>A0A8H5V1B5_9HYPO</name>
<dbReference type="Pfam" id="PF22939">
    <property type="entry name" value="WHD_GPIID"/>
    <property type="match status" value="1"/>
</dbReference>
<reference evidence="4 5" key="1">
    <citation type="submission" date="2020-05" db="EMBL/GenBank/DDBJ databases">
        <title>Identification and distribution of gene clusters putatively required for synthesis of sphingolipid metabolism inhibitors in phylogenetically diverse species of the filamentous fungus Fusarium.</title>
        <authorList>
            <person name="Kim H.-S."/>
            <person name="Busman M."/>
            <person name="Brown D.W."/>
            <person name="Divon H."/>
            <person name="Uhlig S."/>
            <person name="Proctor R.H."/>
        </authorList>
    </citation>
    <scope>NUCLEOTIDE SEQUENCE [LARGE SCALE GENOMIC DNA]</scope>
    <source>
        <strain evidence="4 5">NRRL 25211</strain>
    </source>
</reference>
<dbReference type="PROSITE" id="PS50837">
    <property type="entry name" value="NACHT"/>
    <property type="match status" value="1"/>
</dbReference>
<dbReference type="PANTHER" id="PTHR10039">
    <property type="entry name" value="AMELOGENIN"/>
    <property type="match status" value="1"/>
</dbReference>
<dbReference type="Proteomes" id="UP000544095">
    <property type="component" value="Unassembled WGS sequence"/>
</dbReference>
<dbReference type="PANTHER" id="PTHR10039:SF10">
    <property type="entry name" value="NACHT DOMAIN-CONTAINING PROTEIN"/>
    <property type="match status" value="1"/>
</dbReference>
<dbReference type="InterPro" id="IPR011990">
    <property type="entry name" value="TPR-like_helical_dom_sf"/>
</dbReference>
<evidence type="ECO:0000256" key="1">
    <source>
        <dbReference type="ARBA" id="ARBA00022737"/>
    </source>
</evidence>
<dbReference type="Pfam" id="PF24883">
    <property type="entry name" value="NPHP3_N"/>
    <property type="match status" value="1"/>
</dbReference>
<protein>
    <recommendedName>
        <fullName evidence="3">NACHT domain-containing protein</fullName>
    </recommendedName>
</protein>
<evidence type="ECO:0000313" key="4">
    <source>
        <dbReference type="EMBL" id="KAF5605105.1"/>
    </source>
</evidence>
<dbReference type="SUPFAM" id="SSF52540">
    <property type="entry name" value="P-loop containing nucleoside triphosphate hydrolases"/>
    <property type="match status" value="1"/>
</dbReference>
<dbReference type="Pfam" id="PF12770">
    <property type="entry name" value="CHAT"/>
    <property type="match status" value="1"/>
</dbReference>
<dbReference type="Gene3D" id="3.40.50.300">
    <property type="entry name" value="P-loop containing nucleotide triphosphate hydrolases"/>
    <property type="match status" value="1"/>
</dbReference>
<evidence type="ECO:0000256" key="2">
    <source>
        <dbReference type="SAM" id="MobiDB-lite"/>
    </source>
</evidence>
<dbReference type="InterPro" id="IPR056884">
    <property type="entry name" value="NPHP3-like_N"/>
</dbReference>